<reference evidence="1 2" key="1">
    <citation type="submission" date="2021-06" db="EMBL/GenBank/DDBJ databases">
        <title>Caerostris darwini draft genome.</title>
        <authorList>
            <person name="Kono N."/>
            <person name="Arakawa K."/>
        </authorList>
    </citation>
    <scope>NUCLEOTIDE SEQUENCE [LARGE SCALE GENOMIC DNA]</scope>
</reference>
<protein>
    <submittedName>
        <fullName evidence="1">Uncharacterized protein</fullName>
    </submittedName>
</protein>
<dbReference type="AlphaFoldDB" id="A0AAV4WVP2"/>
<comment type="caution">
    <text evidence="1">The sequence shown here is derived from an EMBL/GenBank/DDBJ whole genome shotgun (WGS) entry which is preliminary data.</text>
</comment>
<organism evidence="1 2">
    <name type="scientific">Caerostris darwini</name>
    <dbReference type="NCBI Taxonomy" id="1538125"/>
    <lineage>
        <taxon>Eukaryota</taxon>
        <taxon>Metazoa</taxon>
        <taxon>Ecdysozoa</taxon>
        <taxon>Arthropoda</taxon>
        <taxon>Chelicerata</taxon>
        <taxon>Arachnida</taxon>
        <taxon>Araneae</taxon>
        <taxon>Araneomorphae</taxon>
        <taxon>Entelegynae</taxon>
        <taxon>Araneoidea</taxon>
        <taxon>Araneidae</taxon>
        <taxon>Caerostris</taxon>
    </lineage>
</organism>
<evidence type="ECO:0000313" key="1">
    <source>
        <dbReference type="EMBL" id="GIY85874.1"/>
    </source>
</evidence>
<sequence length="451" mass="52551">MLTHVAGMQHVEHVAGIALFESQPVLRRLNRKSRRILACCSQNYSLICFYDTHNAYMLQECYMLNMLQESHCLSLNLFFVGMLHVEHVAGIALFESQPVLRRLNRKSRRMLACCSQNYSLICFYDTHNAYMLQECCMLNMLQESHCLSLNLFFVGMLHVEHVAGIALFESQPVLRRLNRKSRRMLACCSQNYSLICFYDTHNAYMLQECCMLNMLQESHCLSLNLFFVGMQHVEHVAGIALFESQPVLRRLNRKSRRMLACCSQNYSLICFYDTHNAYMLQECCMLNMLQESHCLSLNLFFVGMLHVEHVAGIALFESQPVLRRLNRKSRRMLACCSQNYSLICFYDTHNAYMLQECCMLNMLQESHCLSLNLFFVGMLHVEHVAGIALFESQPVLRRLNRKSRRMLACCSQNYSLICFYDTHNAYMLQECCMLNMLQESHCLSLNLFFVG</sequence>
<name>A0AAV4WVP2_9ARAC</name>
<evidence type="ECO:0000313" key="2">
    <source>
        <dbReference type="Proteomes" id="UP001054837"/>
    </source>
</evidence>
<proteinExistence type="predicted"/>
<accession>A0AAV4WVP2</accession>
<dbReference type="Proteomes" id="UP001054837">
    <property type="component" value="Unassembled WGS sequence"/>
</dbReference>
<gene>
    <name evidence="1" type="ORF">CDAR_542701</name>
</gene>
<dbReference type="EMBL" id="BPLQ01015105">
    <property type="protein sequence ID" value="GIY85874.1"/>
    <property type="molecule type" value="Genomic_DNA"/>
</dbReference>
<keyword evidence="2" id="KW-1185">Reference proteome</keyword>